<gene>
    <name evidence="2" type="ORF">BDN70DRAFT_886553</name>
</gene>
<dbReference type="AlphaFoldDB" id="A0A9P5YPQ0"/>
<sequence>MTRIRGAHIVTGSPHPFTSTPPDPACSFHRRNTPREPSTHGATHHGALIDSEAYNASTRQGQHRSR</sequence>
<keyword evidence="3" id="KW-1185">Reference proteome</keyword>
<evidence type="ECO:0000256" key="1">
    <source>
        <dbReference type="SAM" id="MobiDB-lite"/>
    </source>
</evidence>
<feature type="region of interest" description="Disordered" evidence="1">
    <location>
        <begin position="1"/>
        <end position="66"/>
    </location>
</feature>
<evidence type="ECO:0000313" key="3">
    <source>
        <dbReference type="Proteomes" id="UP000807469"/>
    </source>
</evidence>
<proteinExistence type="predicted"/>
<organism evidence="2 3">
    <name type="scientific">Pholiota conissans</name>
    <dbReference type="NCBI Taxonomy" id="109636"/>
    <lineage>
        <taxon>Eukaryota</taxon>
        <taxon>Fungi</taxon>
        <taxon>Dikarya</taxon>
        <taxon>Basidiomycota</taxon>
        <taxon>Agaricomycotina</taxon>
        <taxon>Agaricomycetes</taxon>
        <taxon>Agaricomycetidae</taxon>
        <taxon>Agaricales</taxon>
        <taxon>Agaricineae</taxon>
        <taxon>Strophariaceae</taxon>
        <taxon>Pholiota</taxon>
    </lineage>
</organism>
<accession>A0A9P5YPQ0</accession>
<dbReference type="EMBL" id="MU155495">
    <property type="protein sequence ID" value="KAF9472813.1"/>
    <property type="molecule type" value="Genomic_DNA"/>
</dbReference>
<dbReference type="Proteomes" id="UP000807469">
    <property type="component" value="Unassembled WGS sequence"/>
</dbReference>
<evidence type="ECO:0000313" key="2">
    <source>
        <dbReference type="EMBL" id="KAF9472813.1"/>
    </source>
</evidence>
<comment type="caution">
    <text evidence="2">The sequence shown here is derived from an EMBL/GenBank/DDBJ whole genome shotgun (WGS) entry which is preliminary data.</text>
</comment>
<name>A0A9P5YPQ0_9AGAR</name>
<reference evidence="2" key="1">
    <citation type="submission" date="2020-11" db="EMBL/GenBank/DDBJ databases">
        <authorList>
            <consortium name="DOE Joint Genome Institute"/>
            <person name="Ahrendt S."/>
            <person name="Riley R."/>
            <person name="Andreopoulos W."/>
            <person name="Labutti K."/>
            <person name="Pangilinan J."/>
            <person name="Ruiz-Duenas F.J."/>
            <person name="Barrasa J.M."/>
            <person name="Sanchez-Garcia M."/>
            <person name="Camarero S."/>
            <person name="Miyauchi S."/>
            <person name="Serrano A."/>
            <person name="Linde D."/>
            <person name="Babiker R."/>
            <person name="Drula E."/>
            <person name="Ayuso-Fernandez I."/>
            <person name="Pacheco R."/>
            <person name="Padilla G."/>
            <person name="Ferreira P."/>
            <person name="Barriuso J."/>
            <person name="Kellner H."/>
            <person name="Castanera R."/>
            <person name="Alfaro M."/>
            <person name="Ramirez L."/>
            <person name="Pisabarro A.G."/>
            <person name="Kuo A."/>
            <person name="Tritt A."/>
            <person name="Lipzen A."/>
            <person name="He G."/>
            <person name="Yan M."/>
            <person name="Ng V."/>
            <person name="Cullen D."/>
            <person name="Martin F."/>
            <person name="Rosso M.-N."/>
            <person name="Henrissat B."/>
            <person name="Hibbett D."/>
            <person name="Martinez A.T."/>
            <person name="Grigoriev I.V."/>
        </authorList>
    </citation>
    <scope>NUCLEOTIDE SEQUENCE</scope>
    <source>
        <strain evidence="2">CIRM-BRFM 674</strain>
    </source>
</reference>
<protein>
    <submittedName>
        <fullName evidence="2">Uncharacterized protein</fullName>
    </submittedName>
</protein>